<dbReference type="PANTHER" id="PTHR24082:SF283">
    <property type="entry name" value="NUCLEAR HORMONE RECEPTOR HR96"/>
    <property type="match status" value="1"/>
</dbReference>
<dbReference type="SUPFAM" id="SSF48508">
    <property type="entry name" value="Nuclear receptor ligand-binding domain"/>
    <property type="match status" value="1"/>
</dbReference>
<evidence type="ECO:0000256" key="2">
    <source>
        <dbReference type="ARBA" id="ARBA00022771"/>
    </source>
</evidence>
<feature type="compositionally biased region" description="Polar residues" evidence="8">
    <location>
        <begin position="712"/>
        <end position="732"/>
    </location>
</feature>
<dbReference type="InterPro" id="IPR000536">
    <property type="entry name" value="Nucl_hrmn_rcpt_lig-bd"/>
</dbReference>
<feature type="region of interest" description="Disordered" evidence="8">
    <location>
        <begin position="1"/>
        <end position="35"/>
    </location>
</feature>
<feature type="region of interest" description="Disordered" evidence="8">
    <location>
        <begin position="666"/>
        <end position="732"/>
    </location>
</feature>
<keyword evidence="6" id="KW-0804">Transcription</keyword>
<accession>A0A183SS96</accession>
<evidence type="ECO:0000256" key="1">
    <source>
        <dbReference type="ARBA" id="ARBA00022723"/>
    </source>
</evidence>
<protein>
    <submittedName>
        <fullName evidence="10">NR LBD domain-containing protein</fullName>
    </submittedName>
</protein>
<evidence type="ECO:0000259" key="9">
    <source>
        <dbReference type="PROSITE" id="PS51843"/>
    </source>
</evidence>
<dbReference type="SMART" id="SM00430">
    <property type="entry name" value="HOLI"/>
    <property type="match status" value="1"/>
</dbReference>
<dbReference type="GO" id="GO:0045944">
    <property type="term" value="P:positive regulation of transcription by RNA polymerase II"/>
    <property type="evidence" value="ECO:0007669"/>
    <property type="project" value="TreeGrafter"/>
</dbReference>
<feature type="domain" description="NR LBD" evidence="9">
    <location>
        <begin position="436"/>
        <end position="664"/>
    </location>
</feature>
<reference evidence="10" key="1">
    <citation type="submission" date="2016-06" db="UniProtKB">
        <authorList>
            <consortium name="WormBaseParasite"/>
        </authorList>
    </citation>
    <scope>IDENTIFICATION</scope>
</reference>
<feature type="region of interest" description="Disordered" evidence="8">
    <location>
        <begin position="78"/>
        <end position="102"/>
    </location>
</feature>
<dbReference type="Gene3D" id="1.10.565.10">
    <property type="entry name" value="Retinoid X Receptor"/>
    <property type="match status" value="1"/>
</dbReference>
<dbReference type="PANTHER" id="PTHR24082">
    <property type="entry name" value="NUCLEAR HORMONE RECEPTOR"/>
    <property type="match status" value="1"/>
</dbReference>
<keyword evidence="3" id="KW-0862">Zinc</keyword>
<evidence type="ECO:0000256" key="8">
    <source>
        <dbReference type="SAM" id="MobiDB-lite"/>
    </source>
</evidence>
<feature type="region of interest" description="Disordered" evidence="8">
    <location>
        <begin position="348"/>
        <end position="377"/>
    </location>
</feature>
<dbReference type="GO" id="GO:0008270">
    <property type="term" value="F:zinc ion binding"/>
    <property type="evidence" value="ECO:0007669"/>
    <property type="project" value="UniProtKB-KW"/>
</dbReference>
<feature type="compositionally biased region" description="Basic and acidic residues" evidence="8">
    <location>
        <begin position="696"/>
        <end position="706"/>
    </location>
</feature>
<dbReference type="Gene3D" id="3.60.10.10">
    <property type="entry name" value="Endonuclease/exonuclease/phosphatase"/>
    <property type="match status" value="1"/>
</dbReference>
<dbReference type="GO" id="GO:0000122">
    <property type="term" value="P:negative regulation of transcription by RNA polymerase II"/>
    <property type="evidence" value="ECO:0007669"/>
    <property type="project" value="TreeGrafter"/>
</dbReference>
<keyword evidence="5" id="KW-0238">DNA-binding</keyword>
<keyword evidence="7" id="KW-0675">Receptor</keyword>
<organism evidence="10">
    <name type="scientific">Schistocephalus solidus</name>
    <name type="common">Tapeworm</name>
    <dbReference type="NCBI Taxonomy" id="70667"/>
    <lineage>
        <taxon>Eukaryota</taxon>
        <taxon>Metazoa</taxon>
        <taxon>Spiralia</taxon>
        <taxon>Lophotrochozoa</taxon>
        <taxon>Platyhelminthes</taxon>
        <taxon>Cestoda</taxon>
        <taxon>Eucestoda</taxon>
        <taxon>Diphyllobothriidea</taxon>
        <taxon>Diphyllobothriidae</taxon>
        <taxon>Schistocephalus</taxon>
    </lineage>
</organism>
<name>A0A183SS96_SCHSO</name>
<dbReference type="GO" id="GO:0030154">
    <property type="term" value="P:cell differentiation"/>
    <property type="evidence" value="ECO:0007669"/>
    <property type="project" value="TreeGrafter"/>
</dbReference>
<dbReference type="SUPFAM" id="SSF56219">
    <property type="entry name" value="DNase I-like"/>
    <property type="match status" value="1"/>
</dbReference>
<dbReference type="PROSITE" id="PS51843">
    <property type="entry name" value="NR_LBD"/>
    <property type="match status" value="1"/>
</dbReference>
<evidence type="ECO:0000256" key="5">
    <source>
        <dbReference type="ARBA" id="ARBA00023125"/>
    </source>
</evidence>
<dbReference type="WBParaSite" id="SSLN_0000732601-mRNA-1">
    <property type="protein sequence ID" value="SSLN_0000732601-mRNA-1"/>
    <property type="gene ID" value="SSLN_0000732601"/>
</dbReference>
<feature type="compositionally biased region" description="Polar residues" evidence="8">
    <location>
        <begin position="666"/>
        <end position="679"/>
    </location>
</feature>
<keyword evidence="1" id="KW-0479">Metal-binding</keyword>
<evidence type="ECO:0000256" key="7">
    <source>
        <dbReference type="ARBA" id="ARBA00023170"/>
    </source>
</evidence>
<dbReference type="AlphaFoldDB" id="A0A183SS96"/>
<keyword evidence="2" id="KW-0863">Zinc-finger</keyword>
<feature type="compositionally biased region" description="Low complexity" evidence="8">
    <location>
        <begin position="348"/>
        <end position="357"/>
    </location>
</feature>
<dbReference type="GO" id="GO:0004879">
    <property type="term" value="F:nuclear receptor activity"/>
    <property type="evidence" value="ECO:0007669"/>
    <property type="project" value="TreeGrafter"/>
</dbReference>
<evidence type="ECO:0000256" key="6">
    <source>
        <dbReference type="ARBA" id="ARBA00023163"/>
    </source>
</evidence>
<feature type="compositionally biased region" description="Polar residues" evidence="8">
    <location>
        <begin position="83"/>
        <end position="95"/>
    </location>
</feature>
<sequence>LRNRERKTANRAHGLDAPLQHQQHPPSMDGHGYLDNHLTHHQQQLNVPLSPNFPQHPPGPTLDHVHEEDAFHASRLSQVPHLPTSSHNRPSQTPHPTCDRTPYNLSFDHPPACRCSATSGVPWNEDCAFCMPPKGSNAGQQTLSNCDLGMSNYLGCVGSLEIKIPRANSHFTLYHGGPCDFSGRHGVAIALLQHANRALLAWEPVNERMAYVRLKGHFKNISIVSVYAPTFAAEEDDKETFYSQLQALFERLPRRDMLIVSGDWTWCLRLVTLLAVVHMVLDVKMVSGLYEESRDLELQPPSQSDNRHSHALRELTTPLRCGCRQPEPLINRPAGVIGDSHTWSSTLQSESSSVSVTGPLEESTPAGSASVLHPRSVRNSAESSKGLALYSRPSPVTNVLDGHVWTSEPEERSNKECVTLCPSLMRSGMARLLSKDQWTALNDLRSAYDSSFLISETDHTPENSCTLTLSSLVNTSGFLVRKFINFAKKLADFNVLGQEGQVCLLKGVVLNALFIRSASHYDVVRDCWVTPKGDIPTRILKVATGLENLYEEHAKYCRNFSNVVENDSHLVALMQVLCLFAPDRRSLVDRQSVSNIYDRYILLLKHYLEARHGFTRGRTLLASVLTNLAELETLTDNYGHILLHVDPSKVDPLILDVFNLSRRAASPQSALANPSTSSTSRKDTGEGAITPEAEDREEKDLTRQHDIGLGTPNATDTSQSPLTHSLSKVSKS</sequence>
<evidence type="ECO:0000256" key="4">
    <source>
        <dbReference type="ARBA" id="ARBA00023015"/>
    </source>
</evidence>
<proteinExistence type="predicted"/>
<keyword evidence="4" id="KW-0805">Transcription regulation</keyword>
<evidence type="ECO:0000313" key="10">
    <source>
        <dbReference type="WBParaSite" id="SSLN_0000732601-mRNA-1"/>
    </source>
</evidence>
<dbReference type="InterPro" id="IPR035500">
    <property type="entry name" value="NHR-like_dom_sf"/>
</dbReference>
<dbReference type="InterPro" id="IPR036691">
    <property type="entry name" value="Endo/exonu/phosph_ase_sf"/>
</dbReference>
<evidence type="ECO:0000256" key="3">
    <source>
        <dbReference type="ARBA" id="ARBA00022833"/>
    </source>
</evidence>
<dbReference type="InterPro" id="IPR050234">
    <property type="entry name" value="Nuclear_hormone_rcpt_NR1"/>
</dbReference>
<dbReference type="GO" id="GO:0000978">
    <property type="term" value="F:RNA polymerase II cis-regulatory region sequence-specific DNA binding"/>
    <property type="evidence" value="ECO:0007669"/>
    <property type="project" value="TreeGrafter"/>
</dbReference>